<dbReference type="AlphaFoldDB" id="A0A3M0G5Z8"/>
<keyword evidence="6 8" id="KW-0012">Acyltransferase</keyword>
<dbReference type="EMBL" id="REFV01000006">
    <property type="protein sequence ID" value="RMB59517.1"/>
    <property type="molecule type" value="Genomic_DNA"/>
</dbReference>
<evidence type="ECO:0000256" key="7">
    <source>
        <dbReference type="SAM" id="Phobius"/>
    </source>
</evidence>
<keyword evidence="3" id="KW-0997">Cell inner membrane</keyword>
<keyword evidence="9" id="KW-1185">Reference proteome</keyword>
<evidence type="ECO:0000256" key="3">
    <source>
        <dbReference type="ARBA" id="ARBA00022519"/>
    </source>
</evidence>
<organism evidence="8 9">
    <name type="scientific">Dokdonia sinensis</name>
    <dbReference type="NCBI Taxonomy" id="2479847"/>
    <lineage>
        <taxon>Bacteria</taxon>
        <taxon>Pseudomonadati</taxon>
        <taxon>Bacteroidota</taxon>
        <taxon>Flavobacteriia</taxon>
        <taxon>Flavobacteriales</taxon>
        <taxon>Flavobacteriaceae</taxon>
        <taxon>Dokdonia</taxon>
    </lineage>
</organism>
<dbReference type="RefSeq" id="WP_121917155.1">
    <property type="nucleotide sequence ID" value="NZ_REFV01000006.1"/>
</dbReference>
<gene>
    <name evidence="8" type="ORF">EAX61_07995</name>
</gene>
<evidence type="ECO:0000256" key="6">
    <source>
        <dbReference type="ARBA" id="ARBA00023315"/>
    </source>
</evidence>
<evidence type="ECO:0000256" key="4">
    <source>
        <dbReference type="ARBA" id="ARBA00022679"/>
    </source>
</evidence>
<dbReference type="Proteomes" id="UP000281985">
    <property type="component" value="Unassembled WGS sequence"/>
</dbReference>
<comment type="subcellular location">
    <subcellularLocation>
        <location evidence="1">Cell inner membrane</location>
    </subcellularLocation>
</comment>
<reference evidence="8 9" key="1">
    <citation type="submission" date="2018-10" db="EMBL/GenBank/DDBJ databases">
        <title>Dokdonia luteus sp. nov., isolated from sea water.</title>
        <authorList>
            <person name="Zhou L.Y."/>
            <person name="Du Z.J."/>
        </authorList>
    </citation>
    <scope>NUCLEOTIDE SEQUENCE [LARGE SCALE GENOMIC DNA]</scope>
    <source>
        <strain evidence="8 9">SH27</strain>
    </source>
</reference>
<evidence type="ECO:0000313" key="9">
    <source>
        <dbReference type="Proteomes" id="UP000281985"/>
    </source>
</evidence>
<dbReference type="OrthoDB" id="9801955at2"/>
<keyword evidence="5 7" id="KW-0472">Membrane</keyword>
<keyword evidence="2" id="KW-1003">Cell membrane</keyword>
<dbReference type="GO" id="GO:0005886">
    <property type="term" value="C:plasma membrane"/>
    <property type="evidence" value="ECO:0007669"/>
    <property type="project" value="UniProtKB-SubCell"/>
</dbReference>
<dbReference type="Pfam" id="PF03279">
    <property type="entry name" value="Lip_A_acyltrans"/>
    <property type="match status" value="1"/>
</dbReference>
<dbReference type="PANTHER" id="PTHR30606:SF10">
    <property type="entry name" value="PHOSPHATIDYLINOSITOL MANNOSIDE ACYLTRANSFERASE"/>
    <property type="match status" value="1"/>
</dbReference>
<dbReference type="GO" id="GO:0016746">
    <property type="term" value="F:acyltransferase activity"/>
    <property type="evidence" value="ECO:0007669"/>
    <property type="project" value="UniProtKB-KW"/>
</dbReference>
<dbReference type="PANTHER" id="PTHR30606">
    <property type="entry name" value="LIPID A BIOSYNTHESIS LAUROYL ACYLTRANSFERASE"/>
    <property type="match status" value="1"/>
</dbReference>
<dbReference type="GO" id="GO:0009247">
    <property type="term" value="P:glycolipid biosynthetic process"/>
    <property type="evidence" value="ECO:0007669"/>
    <property type="project" value="UniProtKB-ARBA"/>
</dbReference>
<keyword evidence="4 8" id="KW-0808">Transferase</keyword>
<protein>
    <submittedName>
        <fullName evidence="8">Lipid A biosynthesis acyltransferase</fullName>
    </submittedName>
</protein>
<keyword evidence="7" id="KW-0812">Transmembrane</keyword>
<dbReference type="InterPro" id="IPR004960">
    <property type="entry name" value="LipA_acyltrans"/>
</dbReference>
<sequence length="307" mass="36602">MKAVVFWIFYPLLWLLSVLPFRLLYIISDCCYFLIYRVIGYRKKTVRYNLRTSFPEKSEAELKSIERKFYSHLCDMFLEMIKSMNIKKKDLLERYQFANVEAITDYDQADQSTCLIMGHYASYEWVFALQLYVKHPGYAIYKKIKHKQFDNLIRDIRGRWNTFMVDSKEAMRTIQKLESEGKTGCYGFVADQSPRFHRAKYWTQFLGHELPFFTGVERIAQEFDLPVRYLGVEKVKRGYYVGTFQSLTTNGSQTEEGEITSAFAKALETQIRNRPEFYLWTHKRFKLLGKKEEVLAEIEARRNRNHT</sequence>
<name>A0A3M0G5Z8_9FLAO</name>
<evidence type="ECO:0000256" key="5">
    <source>
        <dbReference type="ARBA" id="ARBA00023136"/>
    </source>
</evidence>
<keyword evidence="7" id="KW-1133">Transmembrane helix</keyword>
<evidence type="ECO:0000256" key="1">
    <source>
        <dbReference type="ARBA" id="ARBA00004533"/>
    </source>
</evidence>
<dbReference type="CDD" id="cd07984">
    <property type="entry name" value="LPLAT_LABLAT-like"/>
    <property type="match status" value="1"/>
</dbReference>
<evidence type="ECO:0000313" key="8">
    <source>
        <dbReference type="EMBL" id="RMB59517.1"/>
    </source>
</evidence>
<proteinExistence type="predicted"/>
<feature type="transmembrane region" description="Helical" evidence="7">
    <location>
        <begin position="12"/>
        <end position="35"/>
    </location>
</feature>
<accession>A0A3M0G5Z8</accession>
<comment type="caution">
    <text evidence="8">The sequence shown here is derived from an EMBL/GenBank/DDBJ whole genome shotgun (WGS) entry which is preliminary data.</text>
</comment>
<evidence type="ECO:0000256" key="2">
    <source>
        <dbReference type="ARBA" id="ARBA00022475"/>
    </source>
</evidence>